<dbReference type="EMBL" id="OE845520">
    <property type="protein sequence ID" value="CAD7607618.1"/>
    <property type="molecule type" value="Genomic_DNA"/>
</dbReference>
<protein>
    <submittedName>
        <fullName evidence="1">Uncharacterized protein</fullName>
    </submittedName>
</protein>
<name>A0A7R9PR58_TIMGE</name>
<sequence length="92" mass="10132">MYIETNKNSPMASLVLTDSSQLTSDSQHLGLNLKEVYPHLHGRRVENHLEKLHPQYTRAGSNPDLPVFSSLVQHEISALDQAATEAGGPLND</sequence>
<organism evidence="1">
    <name type="scientific">Timema genevievae</name>
    <name type="common">Walking stick</name>
    <dbReference type="NCBI Taxonomy" id="629358"/>
    <lineage>
        <taxon>Eukaryota</taxon>
        <taxon>Metazoa</taxon>
        <taxon>Ecdysozoa</taxon>
        <taxon>Arthropoda</taxon>
        <taxon>Hexapoda</taxon>
        <taxon>Insecta</taxon>
        <taxon>Pterygota</taxon>
        <taxon>Neoptera</taxon>
        <taxon>Polyneoptera</taxon>
        <taxon>Phasmatodea</taxon>
        <taxon>Timematodea</taxon>
        <taxon>Timematoidea</taxon>
        <taxon>Timematidae</taxon>
        <taxon>Timema</taxon>
    </lineage>
</organism>
<reference evidence="1" key="1">
    <citation type="submission" date="2020-11" db="EMBL/GenBank/DDBJ databases">
        <authorList>
            <person name="Tran Van P."/>
        </authorList>
    </citation>
    <scope>NUCLEOTIDE SEQUENCE</scope>
</reference>
<gene>
    <name evidence="1" type="ORF">TGEB3V08_LOCUS10209</name>
</gene>
<accession>A0A7R9PR58</accession>
<dbReference type="AlphaFoldDB" id="A0A7R9PR58"/>
<proteinExistence type="predicted"/>
<evidence type="ECO:0000313" key="1">
    <source>
        <dbReference type="EMBL" id="CAD7607618.1"/>
    </source>
</evidence>